<dbReference type="GO" id="GO:0051726">
    <property type="term" value="P:regulation of cell cycle"/>
    <property type="evidence" value="ECO:0007669"/>
    <property type="project" value="InterPro"/>
</dbReference>
<name>A0AB40CE92_DIOCR</name>
<evidence type="ECO:0000313" key="3">
    <source>
        <dbReference type="RefSeq" id="XP_039138126.1"/>
    </source>
</evidence>
<proteinExistence type="predicted"/>
<dbReference type="InterPro" id="IPR015648">
    <property type="entry name" value="Transcrpt_fac_DP"/>
</dbReference>
<dbReference type="RefSeq" id="XP_039138126.1">
    <property type="nucleotide sequence ID" value="XM_039282192.1"/>
</dbReference>
<keyword evidence="2" id="KW-1185">Reference proteome</keyword>
<feature type="compositionally biased region" description="Low complexity" evidence="1">
    <location>
        <begin position="31"/>
        <end position="67"/>
    </location>
</feature>
<sequence>MVTSTTHQRAAAGEKSSDTTSKGAGTRPSWATASALSGGHSASTSGSAGSPSSRSEPAALASAAATTPVSENTFVRLNHLDIHGDDAGSSQGAASAKKKKRGARAVGADKSGRGLRQFSMKACLLIPFETREILGLGWQSDPEIGVMAETPRSAGTEWGVRLSAPSPELTLNHFLDLWVFCVVVSFSPQE</sequence>
<dbReference type="GO" id="GO:0000977">
    <property type="term" value="F:RNA polymerase II transcription regulatory region sequence-specific DNA binding"/>
    <property type="evidence" value="ECO:0007669"/>
    <property type="project" value="TreeGrafter"/>
</dbReference>
<feature type="region of interest" description="Disordered" evidence="1">
    <location>
        <begin position="1"/>
        <end position="67"/>
    </location>
</feature>
<evidence type="ECO:0000256" key="1">
    <source>
        <dbReference type="SAM" id="MobiDB-lite"/>
    </source>
</evidence>
<evidence type="ECO:0000313" key="2">
    <source>
        <dbReference type="Proteomes" id="UP001515500"/>
    </source>
</evidence>
<reference evidence="3" key="1">
    <citation type="submission" date="2025-08" db="UniProtKB">
        <authorList>
            <consortium name="RefSeq"/>
        </authorList>
    </citation>
    <scope>IDENTIFICATION</scope>
</reference>
<feature type="region of interest" description="Disordered" evidence="1">
    <location>
        <begin position="85"/>
        <end position="109"/>
    </location>
</feature>
<dbReference type="GeneID" id="120275571"/>
<organism evidence="2 3">
    <name type="scientific">Dioscorea cayennensis subsp. rotundata</name>
    <name type="common">White Guinea yam</name>
    <name type="synonym">Dioscorea rotundata</name>
    <dbReference type="NCBI Taxonomy" id="55577"/>
    <lineage>
        <taxon>Eukaryota</taxon>
        <taxon>Viridiplantae</taxon>
        <taxon>Streptophyta</taxon>
        <taxon>Embryophyta</taxon>
        <taxon>Tracheophyta</taxon>
        <taxon>Spermatophyta</taxon>
        <taxon>Magnoliopsida</taxon>
        <taxon>Liliopsida</taxon>
        <taxon>Dioscoreales</taxon>
        <taxon>Dioscoreaceae</taxon>
        <taxon>Dioscorea</taxon>
    </lineage>
</organism>
<dbReference type="AlphaFoldDB" id="A0AB40CE92"/>
<dbReference type="GO" id="GO:0000981">
    <property type="term" value="F:DNA-binding transcription factor activity, RNA polymerase II-specific"/>
    <property type="evidence" value="ECO:0007669"/>
    <property type="project" value="TreeGrafter"/>
</dbReference>
<dbReference type="GO" id="GO:0005667">
    <property type="term" value="C:transcription regulator complex"/>
    <property type="evidence" value="ECO:0007669"/>
    <property type="project" value="InterPro"/>
</dbReference>
<gene>
    <name evidence="3" type="primary">LOC120275571</name>
</gene>
<dbReference type="GO" id="GO:0005634">
    <property type="term" value="C:nucleus"/>
    <property type="evidence" value="ECO:0007669"/>
    <property type="project" value="TreeGrafter"/>
</dbReference>
<dbReference type="Proteomes" id="UP001515500">
    <property type="component" value="Chromosome 14"/>
</dbReference>
<protein>
    <submittedName>
        <fullName evidence="3">Transcription factor-like protein DPB</fullName>
    </submittedName>
</protein>
<dbReference type="PANTHER" id="PTHR12548:SF9">
    <property type="entry name" value="TRANSCRIPTION FACTOR DP"/>
    <property type="match status" value="1"/>
</dbReference>
<dbReference type="PANTHER" id="PTHR12548">
    <property type="entry name" value="TRANSCRIPTION FACTOR DP"/>
    <property type="match status" value="1"/>
</dbReference>
<accession>A0AB40CE92</accession>